<keyword evidence="3" id="KW-1185">Reference proteome</keyword>
<organism evidence="2 3">
    <name type="scientific">Kriegella aquimaris</name>
    <dbReference type="NCBI Taxonomy" id="192904"/>
    <lineage>
        <taxon>Bacteria</taxon>
        <taxon>Pseudomonadati</taxon>
        <taxon>Bacteroidota</taxon>
        <taxon>Flavobacteriia</taxon>
        <taxon>Flavobacteriales</taxon>
        <taxon>Flavobacteriaceae</taxon>
        <taxon>Kriegella</taxon>
    </lineage>
</organism>
<comment type="similarity">
    <text evidence="1">Belongs to the ROK (NagC/XylR) family.</text>
</comment>
<dbReference type="PROSITE" id="PS01125">
    <property type="entry name" value="ROK"/>
    <property type="match status" value="1"/>
</dbReference>
<gene>
    <name evidence="2" type="ORF">SAMN04488514_10344</name>
</gene>
<reference evidence="2 3" key="1">
    <citation type="submission" date="2016-10" db="EMBL/GenBank/DDBJ databases">
        <authorList>
            <person name="de Groot N.N."/>
        </authorList>
    </citation>
    <scope>NUCLEOTIDE SEQUENCE [LARGE SCALE GENOMIC DNA]</scope>
    <source>
        <strain evidence="2 3">DSM 19886</strain>
    </source>
</reference>
<name>A0A1G9N672_9FLAO</name>
<dbReference type="AlphaFoldDB" id="A0A1G9N672"/>
<accession>A0A1G9N672</accession>
<evidence type="ECO:0000313" key="3">
    <source>
        <dbReference type="Proteomes" id="UP000199440"/>
    </source>
</evidence>
<keyword evidence="2" id="KW-0418">Kinase</keyword>
<dbReference type="PANTHER" id="PTHR18964:SF149">
    <property type="entry name" value="BIFUNCTIONAL UDP-N-ACETYLGLUCOSAMINE 2-EPIMERASE_N-ACETYLMANNOSAMINE KINASE"/>
    <property type="match status" value="1"/>
</dbReference>
<dbReference type="InterPro" id="IPR049874">
    <property type="entry name" value="ROK_cs"/>
</dbReference>
<evidence type="ECO:0000256" key="1">
    <source>
        <dbReference type="ARBA" id="ARBA00006479"/>
    </source>
</evidence>
<dbReference type="PANTHER" id="PTHR18964">
    <property type="entry name" value="ROK (REPRESSOR, ORF, KINASE) FAMILY"/>
    <property type="match status" value="1"/>
</dbReference>
<dbReference type="STRING" id="192904.SAMN04488514_10344"/>
<dbReference type="InterPro" id="IPR000600">
    <property type="entry name" value="ROK"/>
</dbReference>
<dbReference type="RefSeq" id="WP_089887278.1">
    <property type="nucleotide sequence ID" value="NZ_FNGV01000003.1"/>
</dbReference>
<dbReference type="Proteomes" id="UP000199440">
    <property type="component" value="Unassembled WGS sequence"/>
</dbReference>
<dbReference type="OrthoDB" id="9810372at2"/>
<evidence type="ECO:0000313" key="2">
    <source>
        <dbReference type="EMBL" id="SDL81883.1"/>
    </source>
</evidence>
<dbReference type="InterPro" id="IPR043129">
    <property type="entry name" value="ATPase_NBD"/>
</dbReference>
<dbReference type="Gene3D" id="3.30.420.40">
    <property type="match status" value="2"/>
</dbReference>
<dbReference type="SUPFAM" id="SSF53067">
    <property type="entry name" value="Actin-like ATPase domain"/>
    <property type="match status" value="1"/>
</dbReference>
<keyword evidence="2" id="KW-0808">Transferase</keyword>
<dbReference type="GO" id="GO:0016301">
    <property type="term" value="F:kinase activity"/>
    <property type="evidence" value="ECO:0007669"/>
    <property type="project" value="UniProtKB-KW"/>
</dbReference>
<dbReference type="EMBL" id="FNGV01000003">
    <property type="protein sequence ID" value="SDL81883.1"/>
    <property type="molecule type" value="Genomic_DNA"/>
</dbReference>
<sequence length="315" mass="33186">MTINKNLKYAVGVDLGGTFVKVALISELGDILFKNMLPIGSDANKQIILDTIEKIILITIDQAIENDLKVIGIGIGTPGIIYNGVLYGGADNLNGWENIDLANYYSKIFNLPVQVDNDANLMGLGEFYYGAAKGCTDAVCLTVGTGIGGAIIANGALYGGFKNRGTELGHIVVEHNGPNCNCGGKGCLEQYASTTALIQRYATLTGMDIKNLNGHYIVDKYHENEEHAVKCLQEQTDYLGHGIASFINVFAPQKVVIGGGISDAGQFYIDMVGAAATKYMMSDCGGHTEVVGAKLGNAAGSLGAAALLLKNPALQ</sequence>
<protein>
    <submittedName>
        <fullName evidence="2">Glucokinase</fullName>
    </submittedName>
</protein>
<proteinExistence type="inferred from homology"/>
<dbReference type="Pfam" id="PF00480">
    <property type="entry name" value="ROK"/>
    <property type="match status" value="1"/>
</dbReference>